<keyword evidence="3" id="KW-1185">Reference proteome</keyword>
<dbReference type="Proteomes" id="UP000076874">
    <property type="component" value="Unassembled WGS sequence"/>
</dbReference>
<sequence length="84" mass="8306">MAGSSPDVLDNLKSKLKSLFKRKPKTENKPAEAATEPAAAEPTKTDEAPAAAPAPAAEAAGPAEPAEPAKPAEAPAQPAAPTPG</sequence>
<dbReference type="AlphaFoldDB" id="A0A162J2F3"/>
<name>A0A162J2F3_9HYPO</name>
<reference evidence="2 3" key="1">
    <citation type="journal article" date="2016" name="Genome Biol. Evol.">
        <title>Divergent and convergent evolution of fungal pathogenicity.</title>
        <authorList>
            <person name="Shang Y."/>
            <person name="Xiao G."/>
            <person name="Zheng P."/>
            <person name="Cen K."/>
            <person name="Zhan S."/>
            <person name="Wang C."/>
        </authorList>
    </citation>
    <scope>NUCLEOTIDE SEQUENCE [LARGE SCALE GENOMIC DNA]</scope>
    <source>
        <strain evidence="2 3">RCEF 264</strain>
    </source>
</reference>
<gene>
    <name evidence="2" type="ORF">SPI_04382</name>
</gene>
<proteinExistence type="predicted"/>
<accession>A0A162J2F3</accession>
<protein>
    <submittedName>
        <fullName evidence="2">Uncharacterized protein</fullName>
    </submittedName>
</protein>
<organism evidence="2 3">
    <name type="scientific">Niveomyces insectorum RCEF 264</name>
    <dbReference type="NCBI Taxonomy" id="1081102"/>
    <lineage>
        <taxon>Eukaryota</taxon>
        <taxon>Fungi</taxon>
        <taxon>Dikarya</taxon>
        <taxon>Ascomycota</taxon>
        <taxon>Pezizomycotina</taxon>
        <taxon>Sordariomycetes</taxon>
        <taxon>Hypocreomycetidae</taxon>
        <taxon>Hypocreales</taxon>
        <taxon>Cordycipitaceae</taxon>
        <taxon>Niveomyces</taxon>
    </lineage>
</organism>
<evidence type="ECO:0000256" key="1">
    <source>
        <dbReference type="SAM" id="MobiDB-lite"/>
    </source>
</evidence>
<dbReference type="EMBL" id="AZHD01000006">
    <property type="protein sequence ID" value="OAA62842.1"/>
    <property type="molecule type" value="Genomic_DNA"/>
</dbReference>
<feature type="region of interest" description="Disordered" evidence="1">
    <location>
        <begin position="1"/>
        <end position="84"/>
    </location>
</feature>
<dbReference type="STRING" id="1081102.A0A162J2F3"/>
<feature type="compositionally biased region" description="Low complexity" evidence="1">
    <location>
        <begin position="31"/>
        <end position="77"/>
    </location>
</feature>
<evidence type="ECO:0000313" key="2">
    <source>
        <dbReference type="EMBL" id="OAA62842.1"/>
    </source>
</evidence>
<comment type="caution">
    <text evidence="2">The sequence shown here is derived from an EMBL/GenBank/DDBJ whole genome shotgun (WGS) entry which is preliminary data.</text>
</comment>
<evidence type="ECO:0000313" key="3">
    <source>
        <dbReference type="Proteomes" id="UP000076874"/>
    </source>
</evidence>
<feature type="compositionally biased region" description="Basic residues" evidence="1">
    <location>
        <begin position="14"/>
        <end position="24"/>
    </location>
</feature>